<gene>
    <name evidence="1" type="ORF">L2689_15540</name>
</gene>
<protein>
    <submittedName>
        <fullName evidence="1">Uncharacterized protein</fullName>
    </submittedName>
</protein>
<evidence type="ECO:0000313" key="2">
    <source>
        <dbReference type="Proteomes" id="UP001203212"/>
    </source>
</evidence>
<name>A0ABT0L4I9_9GAMM</name>
<proteinExistence type="predicted"/>
<dbReference type="Proteomes" id="UP001203212">
    <property type="component" value="Unassembled WGS sequence"/>
</dbReference>
<accession>A0ABT0L4I9</accession>
<evidence type="ECO:0000313" key="1">
    <source>
        <dbReference type="EMBL" id="MCL1118644.1"/>
    </source>
</evidence>
<sequence length="581" mass="67246">MSSKKNKRLEKYFKKATRQSKKRMLEIDINIDIPAEIDKSHNELAKSLLNFGKIIDESTKRISAFEANKYAQESISKIENSIIKLVNNHPKYYWKFYFTALPKEHFEGRLDTTFLFAIKMVESCISFSEKEIDETELYKNGNSVSLEINEYVVKDYCKLVGYSQLLGDMYTLIRISSKGCDFHICENELMPMPIDESAIIESIKLFDDRNVIESKVENGISMPSKSGFSLKQRHLNNIESLVIVANENQSGKYEYIPKKATKLKDTKYTKVNFNIVPISLETIYNEFKLGEEGLPWEIELLEMICILQFITTLIIRGWVFLPDIAEKGYLLFSKGFIDEYFQGFIESVKKIQLETLGTTFTNDATEIRNKYSRPLGENIYPSNISVFFDAGKMLGFDISSSFEFLFNKLEYTKEQGNIANLRGYFFEKQTQELIDNSKLKPASNIRSLVAKTLRFKNKSVTDFDAIMVFGNSLIAISCKSLLDNEEYDKGDYKTVRNITSSIEKYVEDWRTKIKLIDENKIGDNYDFSEFDEVIGLVVTPSVLYCNVTYRNELTFKGLYENMSSREFESWINITRDYGVNS</sequence>
<dbReference type="EMBL" id="JAKILK010000012">
    <property type="protein sequence ID" value="MCL1118644.1"/>
    <property type="molecule type" value="Genomic_DNA"/>
</dbReference>
<keyword evidence="2" id="KW-1185">Reference proteome</keyword>
<reference evidence="1 2" key="1">
    <citation type="submission" date="2022-01" db="EMBL/GenBank/DDBJ databases">
        <title>Whole genome-based taxonomy of the Shewanellaceae.</title>
        <authorList>
            <person name="Martin-Rodriguez A.J."/>
        </authorList>
    </citation>
    <scope>NUCLEOTIDE SEQUENCE [LARGE SCALE GENOMIC DNA]</scope>
    <source>
        <strain evidence="1 2">JCM 17801</strain>
    </source>
</reference>
<organism evidence="1 2">
    <name type="scientific">Shewanella aestuarii</name>
    <dbReference type="NCBI Taxonomy" id="1028752"/>
    <lineage>
        <taxon>Bacteria</taxon>
        <taxon>Pseudomonadati</taxon>
        <taxon>Pseudomonadota</taxon>
        <taxon>Gammaproteobacteria</taxon>
        <taxon>Alteromonadales</taxon>
        <taxon>Shewanellaceae</taxon>
        <taxon>Shewanella</taxon>
    </lineage>
</organism>
<comment type="caution">
    <text evidence="1">The sequence shown here is derived from an EMBL/GenBank/DDBJ whole genome shotgun (WGS) entry which is preliminary data.</text>
</comment>
<dbReference type="RefSeq" id="WP_188843557.1">
    <property type="nucleotide sequence ID" value="NZ_BMOT01000014.1"/>
</dbReference>